<keyword evidence="13 16" id="KW-0173">Coenzyme A biosynthesis</keyword>
<gene>
    <name evidence="16" type="primary">coaX</name>
    <name evidence="17" type="ORF">IAB02_08405</name>
</gene>
<comment type="catalytic activity">
    <reaction evidence="1 16">
        <text>(R)-pantothenate + ATP = (R)-4'-phosphopantothenate + ADP + H(+)</text>
        <dbReference type="Rhea" id="RHEA:16373"/>
        <dbReference type="ChEBI" id="CHEBI:10986"/>
        <dbReference type="ChEBI" id="CHEBI:15378"/>
        <dbReference type="ChEBI" id="CHEBI:29032"/>
        <dbReference type="ChEBI" id="CHEBI:30616"/>
        <dbReference type="ChEBI" id="CHEBI:456216"/>
        <dbReference type="EC" id="2.7.1.33"/>
    </reaction>
</comment>
<feature type="binding site" evidence="16">
    <location>
        <position position="184"/>
    </location>
    <ligand>
        <name>substrate</name>
    </ligand>
</feature>
<proteinExistence type="inferred from homology"/>
<feature type="binding site" evidence="16">
    <location>
        <position position="129"/>
    </location>
    <ligand>
        <name>K(+)</name>
        <dbReference type="ChEBI" id="CHEBI:29103"/>
    </ligand>
</feature>
<sequence length="256" mass="27741">MILALDIGNTNIKCGLFDGMEMLSYFRVSTDRRKSSDEYGIVLLQLIEHAGYSARDVRGIVMSSVVPSINFTIEHMCRNYFGMEPMSVEPGIKTGINIKYENPRELGSDRIANAVAAYELYGGPCITIDFGTATSFGAISARGEFLGGAICPGLKLAAEALTERTAQLPRFELVRPETVIGKNTVTNMQSGIVYGYIGQVEYLIERIKRELNSPNAKVIATGGLALLIADESKAIDVLDGLLTLKGLCLIYGKNAA</sequence>
<dbReference type="EC" id="2.7.1.33" evidence="6 16"/>
<dbReference type="GO" id="GO:0046872">
    <property type="term" value="F:metal ion binding"/>
    <property type="evidence" value="ECO:0007669"/>
    <property type="project" value="UniProtKB-KW"/>
</dbReference>
<dbReference type="AlphaFoldDB" id="A0A9D1LCL0"/>
<comment type="cofactor">
    <cofactor evidence="16">
        <name>NH4(+)</name>
        <dbReference type="ChEBI" id="CHEBI:28938"/>
    </cofactor>
    <cofactor evidence="16">
        <name>K(+)</name>
        <dbReference type="ChEBI" id="CHEBI:29103"/>
    </cofactor>
    <text evidence="16">A monovalent cation. Ammonium or potassium.</text>
</comment>
<keyword evidence="10 16" id="KW-0418">Kinase</keyword>
<dbReference type="GO" id="GO:0015937">
    <property type="term" value="P:coenzyme A biosynthetic process"/>
    <property type="evidence" value="ECO:0007669"/>
    <property type="project" value="UniProtKB-UniRule"/>
</dbReference>
<keyword evidence="12 16" id="KW-0630">Potassium</keyword>
<evidence type="ECO:0000256" key="11">
    <source>
        <dbReference type="ARBA" id="ARBA00022840"/>
    </source>
</evidence>
<evidence type="ECO:0000256" key="1">
    <source>
        <dbReference type="ARBA" id="ARBA00001206"/>
    </source>
</evidence>
<dbReference type="NCBIfam" id="NF009855">
    <property type="entry name" value="PRK13321.1"/>
    <property type="match status" value="1"/>
</dbReference>
<reference evidence="17" key="1">
    <citation type="submission" date="2020-10" db="EMBL/GenBank/DDBJ databases">
        <authorList>
            <person name="Gilroy R."/>
        </authorList>
    </citation>
    <scope>NUCLEOTIDE SEQUENCE</scope>
    <source>
        <strain evidence="17">ChiHcec3-11533</strain>
    </source>
</reference>
<organism evidence="17 18">
    <name type="scientific">Candidatus Pullichristensenella excrementigallinarum</name>
    <dbReference type="NCBI Taxonomy" id="2840907"/>
    <lineage>
        <taxon>Bacteria</taxon>
        <taxon>Bacillati</taxon>
        <taxon>Bacillota</taxon>
        <taxon>Clostridia</taxon>
        <taxon>Candidatus Pullichristensenella</taxon>
    </lineage>
</organism>
<evidence type="ECO:0000313" key="17">
    <source>
        <dbReference type="EMBL" id="HIU34570.1"/>
    </source>
</evidence>
<evidence type="ECO:0000256" key="15">
    <source>
        <dbReference type="ARBA" id="ARBA00040883"/>
    </source>
</evidence>
<dbReference type="NCBIfam" id="TIGR00671">
    <property type="entry name" value="baf"/>
    <property type="match status" value="1"/>
</dbReference>
<comment type="subcellular location">
    <subcellularLocation>
        <location evidence="3 16">Cytoplasm</location>
    </subcellularLocation>
</comment>
<evidence type="ECO:0000256" key="8">
    <source>
        <dbReference type="ARBA" id="ARBA00022679"/>
    </source>
</evidence>
<evidence type="ECO:0000256" key="4">
    <source>
        <dbReference type="ARBA" id="ARBA00005225"/>
    </source>
</evidence>
<dbReference type="EMBL" id="DVMU01000186">
    <property type="protein sequence ID" value="HIU34570.1"/>
    <property type="molecule type" value="Genomic_DNA"/>
</dbReference>
<keyword evidence="7 16" id="KW-0963">Cytoplasm</keyword>
<comment type="function">
    <text evidence="16">Catalyzes the phosphorylation of pantothenate (Pan), the first step in CoA biosynthesis.</text>
</comment>
<dbReference type="SUPFAM" id="SSF53067">
    <property type="entry name" value="Actin-like ATPase domain"/>
    <property type="match status" value="2"/>
</dbReference>
<evidence type="ECO:0000256" key="9">
    <source>
        <dbReference type="ARBA" id="ARBA00022741"/>
    </source>
</evidence>
<feature type="binding site" evidence="16">
    <location>
        <begin position="6"/>
        <end position="13"/>
    </location>
    <ligand>
        <name>ATP</name>
        <dbReference type="ChEBI" id="CHEBI:30616"/>
    </ligand>
</feature>
<dbReference type="InterPro" id="IPR043129">
    <property type="entry name" value="ATPase_NBD"/>
</dbReference>
<evidence type="ECO:0000313" key="18">
    <source>
        <dbReference type="Proteomes" id="UP000824072"/>
    </source>
</evidence>
<feature type="binding site" evidence="16">
    <location>
        <position position="100"/>
    </location>
    <ligand>
        <name>substrate</name>
    </ligand>
</feature>
<dbReference type="HAMAP" id="MF_01274">
    <property type="entry name" value="Pantothen_kinase_3"/>
    <property type="match status" value="1"/>
</dbReference>
<evidence type="ECO:0000256" key="6">
    <source>
        <dbReference type="ARBA" id="ARBA00012102"/>
    </source>
</evidence>
<feature type="binding site" evidence="16">
    <location>
        <position position="132"/>
    </location>
    <ligand>
        <name>ATP</name>
        <dbReference type="ChEBI" id="CHEBI:30616"/>
    </ligand>
</feature>
<reference evidence="17" key="2">
    <citation type="journal article" date="2021" name="PeerJ">
        <title>Extensive microbial diversity within the chicken gut microbiome revealed by metagenomics and culture.</title>
        <authorList>
            <person name="Gilroy R."/>
            <person name="Ravi A."/>
            <person name="Getino M."/>
            <person name="Pursley I."/>
            <person name="Horton D.L."/>
            <person name="Alikhan N.F."/>
            <person name="Baker D."/>
            <person name="Gharbi K."/>
            <person name="Hall N."/>
            <person name="Watson M."/>
            <person name="Adriaenssens E.M."/>
            <person name="Foster-Nyarko E."/>
            <person name="Jarju S."/>
            <person name="Secka A."/>
            <person name="Antonio M."/>
            <person name="Oren A."/>
            <person name="Chaudhuri R.R."/>
            <person name="La Ragione R."/>
            <person name="Hildebrand F."/>
            <person name="Pallen M.J."/>
        </authorList>
    </citation>
    <scope>NUCLEOTIDE SEQUENCE</scope>
    <source>
        <strain evidence="17">ChiHcec3-11533</strain>
    </source>
</reference>
<feature type="active site" description="Proton acceptor" evidence="16">
    <location>
        <position position="109"/>
    </location>
</feature>
<comment type="similarity">
    <text evidence="14 16">Belongs to the type III pantothenate kinase family.</text>
</comment>
<evidence type="ECO:0000256" key="14">
    <source>
        <dbReference type="ARBA" id="ARBA00038036"/>
    </source>
</evidence>
<evidence type="ECO:0000256" key="13">
    <source>
        <dbReference type="ARBA" id="ARBA00022993"/>
    </source>
</evidence>
<evidence type="ECO:0000256" key="3">
    <source>
        <dbReference type="ARBA" id="ARBA00004496"/>
    </source>
</evidence>
<keyword evidence="16" id="KW-0479">Metal-binding</keyword>
<name>A0A9D1LCL0_9FIRM</name>
<evidence type="ECO:0000256" key="7">
    <source>
        <dbReference type="ARBA" id="ARBA00022490"/>
    </source>
</evidence>
<dbReference type="Pfam" id="PF03309">
    <property type="entry name" value="Pan_kinase"/>
    <property type="match status" value="1"/>
</dbReference>
<accession>A0A9D1LCL0</accession>
<dbReference type="PANTHER" id="PTHR34265:SF1">
    <property type="entry name" value="TYPE III PANTOTHENATE KINASE"/>
    <property type="match status" value="1"/>
</dbReference>
<dbReference type="CDD" id="cd24015">
    <property type="entry name" value="ASKHA_NBD_PanK-III"/>
    <property type="match status" value="1"/>
</dbReference>
<evidence type="ECO:0000256" key="16">
    <source>
        <dbReference type="HAMAP-Rule" id="MF_01274"/>
    </source>
</evidence>
<comment type="subunit">
    <text evidence="5 16">Homodimer.</text>
</comment>
<keyword evidence="9 16" id="KW-0547">Nucleotide-binding</keyword>
<keyword evidence="11 16" id="KW-0067">ATP-binding</keyword>
<dbReference type="Proteomes" id="UP000824072">
    <property type="component" value="Unassembled WGS sequence"/>
</dbReference>
<dbReference type="GO" id="GO:0005524">
    <property type="term" value="F:ATP binding"/>
    <property type="evidence" value="ECO:0007669"/>
    <property type="project" value="UniProtKB-UniRule"/>
</dbReference>
<comment type="caution">
    <text evidence="17">The sequence shown here is derived from an EMBL/GenBank/DDBJ whole genome shotgun (WGS) entry which is preliminary data.</text>
</comment>
<keyword evidence="8 16" id="KW-0808">Transferase</keyword>
<dbReference type="Gene3D" id="3.30.420.40">
    <property type="match status" value="2"/>
</dbReference>
<evidence type="ECO:0000256" key="2">
    <source>
        <dbReference type="ARBA" id="ARBA00001958"/>
    </source>
</evidence>
<protein>
    <recommendedName>
        <fullName evidence="15 16">Type III pantothenate kinase</fullName>
        <ecNumber evidence="6 16">2.7.1.33</ecNumber>
    </recommendedName>
    <alternativeName>
        <fullName evidence="16">PanK-III</fullName>
    </alternativeName>
    <alternativeName>
        <fullName evidence="16">Pantothenic acid kinase</fullName>
    </alternativeName>
</protein>
<dbReference type="GO" id="GO:0004594">
    <property type="term" value="F:pantothenate kinase activity"/>
    <property type="evidence" value="ECO:0007669"/>
    <property type="project" value="UniProtKB-UniRule"/>
</dbReference>
<evidence type="ECO:0000256" key="10">
    <source>
        <dbReference type="ARBA" id="ARBA00022777"/>
    </source>
</evidence>
<comment type="pathway">
    <text evidence="4 16">Cofactor biosynthesis; coenzyme A biosynthesis; CoA from (R)-pantothenate: step 1/5.</text>
</comment>
<evidence type="ECO:0000256" key="5">
    <source>
        <dbReference type="ARBA" id="ARBA00011738"/>
    </source>
</evidence>
<dbReference type="InterPro" id="IPR004619">
    <property type="entry name" value="Type_III_PanK"/>
</dbReference>
<dbReference type="GO" id="GO:0005737">
    <property type="term" value="C:cytoplasm"/>
    <property type="evidence" value="ECO:0007669"/>
    <property type="project" value="UniProtKB-SubCell"/>
</dbReference>
<feature type="binding site" evidence="16">
    <location>
        <begin position="107"/>
        <end position="110"/>
    </location>
    <ligand>
        <name>substrate</name>
    </ligand>
</feature>
<dbReference type="PANTHER" id="PTHR34265">
    <property type="entry name" value="TYPE III PANTOTHENATE KINASE"/>
    <property type="match status" value="1"/>
</dbReference>
<dbReference type="NCBIfam" id="NF009848">
    <property type="entry name" value="PRK13318.1-6"/>
    <property type="match status" value="1"/>
</dbReference>
<comment type="cofactor">
    <cofactor evidence="2">
        <name>K(+)</name>
        <dbReference type="ChEBI" id="CHEBI:29103"/>
    </cofactor>
</comment>
<evidence type="ECO:0000256" key="12">
    <source>
        <dbReference type="ARBA" id="ARBA00022958"/>
    </source>
</evidence>